<keyword evidence="4" id="KW-1185">Reference proteome</keyword>
<gene>
    <name evidence="3" type="ORF">EDD35_0723</name>
</gene>
<dbReference type="InterPro" id="IPR002347">
    <property type="entry name" value="SDR_fam"/>
</dbReference>
<dbReference type="InterPro" id="IPR036291">
    <property type="entry name" value="NAD(P)-bd_dom_sf"/>
</dbReference>
<evidence type="ECO:0000256" key="2">
    <source>
        <dbReference type="ARBA" id="ARBA00023002"/>
    </source>
</evidence>
<evidence type="ECO:0000313" key="3">
    <source>
        <dbReference type="EMBL" id="ROS38447.1"/>
    </source>
</evidence>
<dbReference type="GO" id="GO:0016616">
    <property type="term" value="F:oxidoreductase activity, acting on the CH-OH group of donors, NAD or NADP as acceptor"/>
    <property type="evidence" value="ECO:0007669"/>
    <property type="project" value="TreeGrafter"/>
</dbReference>
<proteinExistence type="inferred from homology"/>
<reference evidence="3 4" key="1">
    <citation type="submission" date="2018-11" db="EMBL/GenBank/DDBJ databases">
        <title>Sequencing the genomes of 1000 actinobacteria strains.</title>
        <authorList>
            <person name="Klenk H.-P."/>
        </authorList>
    </citation>
    <scope>NUCLEOTIDE SEQUENCE [LARGE SCALE GENOMIC DNA]</scope>
    <source>
        <strain evidence="3 4">DSM 44348</strain>
    </source>
</reference>
<organism evidence="3 4">
    <name type="scientific">Amycolatopsis thermoflava</name>
    <dbReference type="NCBI Taxonomy" id="84480"/>
    <lineage>
        <taxon>Bacteria</taxon>
        <taxon>Bacillati</taxon>
        <taxon>Actinomycetota</taxon>
        <taxon>Actinomycetes</taxon>
        <taxon>Pseudonocardiales</taxon>
        <taxon>Pseudonocardiaceae</taxon>
        <taxon>Amycolatopsis</taxon>
        <taxon>Amycolatopsis methanolica group</taxon>
    </lineage>
</organism>
<dbReference type="GeneID" id="301842196"/>
<dbReference type="Gene3D" id="3.40.50.720">
    <property type="entry name" value="NAD(P)-binding Rossmann-like Domain"/>
    <property type="match status" value="1"/>
</dbReference>
<keyword evidence="2" id="KW-0560">Oxidoreductase</keyword>
<dbReference type="AlphaFoldDB" id="A0A3N2GPA0"/>
<evidence type="ECO:0000256" key="1">
    <source>
        <dbReference type="ARBA" id="ARBA00006484"/>
    </source>
</evidence>
<dbReference type="PRINTS" id="PR00081">
    <property type="entry name" value="GDHRDH"/>
</dbReference>
<comment type="similarity">
    <text evidence="1">Belongs to the short-chain dehydrogenases/reductases (SDR) family.</text>
</comment>
<dbReference type="PANTHER" id="PTHR42760">
    <property type="entry name" value="SHORT-CHAIN DEHYDROGENASES/REDUCTASES FAMILY MEMBER"/>
    <property type="match status" value="1"/>
</dbReference>
<accession>A0A3N2GPA0</accession>
<dbReference type="Proteomes" id="UP000274843">
    <property type="component" value="Unassembled WGS sequence"/>
</dbReference>
<name>A0A3N2GPA0_9PSEU</name>
<protein>
    <submittedName>
        <fullName evidence="3">3-oxoacyl-[acyl-carrier protein] reductase</fullName>
    </submittedName>
</protein>
<dbReference type="PRINTS" id="PR00080">
    <property type="entry name" value="SDRFAMILY"/>
</dbReference>
<dbReference type="EMBL" id="RKHY01000001">
    <property type="protein sequence ID" value="ROS38447.1"/>
    <property type="molecule type" value="Genomic_DNA"/>
</dbReference>
<evidence type="ECO:0000313" key="4">
    <source>
        <dbReference type="Proteomes" id="UP000274843"/>
    </source>
</evidence>
<dbReference type="RefSeq" id="WP_123682821.1">
    <property type="nucleotide sequence ID" value="NZ_RKHY01000001.1"/>
</dbReference>
<dbReference type="Pfam" id="PF13561">
    <property type="entry name" value="adh_short_C2"/>
    <property type="match status" value="1"/>
</dbReference>
<dbReference type="CDD" id="cd05233">
    <property type="entry name" value="SDR_c"/>
    <property type="match status" value="1"/>
</dbReference>
<dbReference type="SUPFAM" id="SSF51735">
    <property type="entry name" value="NAD(P)-binding Rossmann-fold domains"/>
    <property type="match status" value="1"/>
</dbReference>
<comment type="caution">
    <text evidence="3">The sequence shown here is derived from an EMBL/GenBank/DDBJ whole genome shotgun (WGS) entry which is preliminary data.</text>
</comment>
<sequence length="246" mass="24500">MLAKQDGSTGVALVTGGTGGVGAAVVARLVEDGYHVFAAGRSAEPGRDGSVTRHRIDVRDPASVDAAIAAACELGPLRAVVTSHGVVFKTPPRTMTEEDLLTTLDVNLAGTARVLRAAADRIADGGSIVTVSSVGGSRGWASDGVAYGASKAGIEALTRYYAVALAGRAVRVNSVVPGPLEHPMAGTGGAVRDSLGDFDAAIKALIPLGRPLTLSEVASAVGFLVSGHASGITGAALPVEGGLLAK</sequence>
<dbReference type="PANTHER" id="PTHR42760:SF133">
    <property type="entry name" value="3-OXOACYL-[ACYL-CARRIER-PROTEIN] REDUCTASE"/>
    <property type="match status" value="1"/>
</dbReference>